<evidence type="ECO:0000256" key="2">
    <source>
        <dbReference type="ARBA" id="ARBA00022741"/>
    </source>
</evidence>
<accession>A0ABX4MKD6</accession>
<dbReference type="EMBL" id="NXGS01000067">
    <property type="protein sequence ID" value="PIM96385.1"/>
    <property type="molecule type" value="Genomic_DNA"/>
</dbReference>
<dbReference type="GO" id="GO:0004830">
    <property type="term" value="F:tryptophan-tRNA ligase activity"/>
    <property type="evidence" value="ECO:0007669"/>
    <property type="project" value="UniProtKB-EC"/>
</dbReference>
<proteinExistence type="inferred from homology"/>
<dbReference type="PANTHER" id="PTHR43766:SF1">
    <property type="entry name" value="TRYPTOPHAN--TRNA LIGASE, MITOCHONDRIAL"/>
    <property type="match status" value="1"/>
</dbReference>
<evidence type="ECO:0000256" key="4">
    <source>
        <dbReference type="ARBA" id="ARBA00022917"/>
    </source>
</evidence>
<dbReference type="SUPFAM" id="SSF52374">
    <property type="entry name" value="Nucleotidylyl transferase"/>
    <property type="match status" value="1"/>
</dbReference>
<dbReference type="InterPro" id="IPR002305">
    <property type="entry name" value="aa-tRNA-synth_Ic"/>
</dbReference>
<comment type="caution">
    <text evidence="7">The sequence shown here is derived from an EMBL/GenBank/DDBJ whole genome shotgun (WGS) entry which is preliminary data.</text>
</comment>
<evidence type="ECO:0000256" key="5">
    <source>
        <dbReference type="ARBA" id="ARBA00023146"/>
    </source>
</evidence>
<keyword evidence="1 6" id="KW-0436">Ligase</keyword>
<keyword evidence="5 6" id="KW-0030">Aminoacyl-tRNA synthetase</keyword>
<dbReference type="InterPro" id="IPR014729">
    <property type="entry name" value="Rossmann-like_a/b/a_fold"/>
</dbReference>
<dbReference type="EC" id="6.1.1.2" evidence="7"/>
<dbReference type="Gene3D" id="1.10.240.10">
    <property type="entry name" value="Tyrosyl-Transfer RNA Synthetase"/>
    <property type="match status" value="1"/>
</dbReference>
<dbReference type="Proteomes" id="UP000229529">
    <property type="component" value="Unassembled WGS sequence"/>
</dbReference>
<evidence type="ECO:0000256" key="3">
    <source>
        <dbReference type="ARBA" id="ARBA00022840"/>
    </source>
</evidence>
<protein>
    <submittedName>
        <fullName evidence="7">Tryptophan--tRNA ligase</fullName>
        <ecNumber evidence="7">6.1.1.2</ecNumber>
    </submittedName>
</protein>
<gene>
    <name evidence="7" type="primary">trpS</name>
    <name evidence="7" type="ORF">alecur_100</name>
</gene>
<keyword evidence="8" id="KW-1185">Reference proteome</keyword>
<evidence type="ECO:0000313" key="7">
    <source>
        <dbReference type="EMBL" id="PIM96385.1"/>
    </source>
</evidence>
<dbReference type="InterPro" id="IPR050203">
    <property type="entry name" value="Trp-tRNA_synthetase"/>
</dbReference>
<reference evidence="7" key="1">
    <citation type="submission" date="2017-09" db="EMBL/GenBank/DDBJ databases">
        <authorList>
            <person name="Campbell M.A."/>
            <person name="Lukasik P."/>
            <person name="Simon C."/>
            <person name="McCutcheon J.P."/>
        </authorList>
    </citation>
    <scope>NUCLEOTIDE SEQUENCE [LARGE SCALE GENOMIC DNA]</scope>
    <source>
        <strain evidence="7">ALECUR</strain>
    </source>
</reference>
<name>A0ABX4MKD6_9HYPH</name>
<keyword evidence="3 6" id="KW-0067">ATP-binding</keyword>
<sequence length="340" mass="38284">MIMMYREVGLFGIKPTGQPHIANYLCLISTIRKSSLIVCFVANLHSLSEGYMFVPRLMNRLMVAFYVSVFSTRSLLSQCIVYVQSSILLSPYLNWIIVCLSRTNDVNHASSSSTLFNLGSLLYPSLMTADIVLCKPTYLCVGLDQARHIEYTNAIIARLNRLFRFRVLERGHDFVVGPQRSLRMLKVMSIKDPYRKMSKSDNSSAISMLDDYLSIRTKVCSAKTDCVDNMVVELNKLHNRSGLLNLVNIYSFSIGISNPALLGVINLVSVGVFKSLLKKLVYYRGRNVRGKVIRYLGMPGSLDKVVASGRHWMEGWCSSNAGHVRVMVGLLDRSKGCWRV</sequence>
<dbReference type="Pfam" id="PF00579">
    <property type="entry name" value="tRNA-synt_1b"/>
    <property type="match status" value="1"/>
</dbReference>
<evidence type="ECO:0000313" key="8">
    <source>
        <dbReference type="Proteomes" id="UP000229529"/>
    </source>
</evidence>
<keyword evidence="2 6" id="KW-0547">Nucleotide-binding</keyword>
<dbReference type="Gene3D" id="3.40.50.620">
    <property type="entry name" value="HUPs"/>
    <property type="match status" value="1"/>
</dbReference>
<evidence type="ECO:0000256" key="1">
    <source>
        <dbReference type="ARBA" id="ARBA00022598"/>
    </source>
</evidence>
<organism evidence="7 8">
    <name type="scientific">Candidatus Hodgkinia cicadicola</name>
    <dbReference type="NCBI Taxonomy" id="573658"/>
    <lineage>
        <taxon>Bacteria</taxon>
        <taxon>Pseudomonadati</taxon>
        <taxon>Pseudomonadota</taxon>
        <taxon>Alphaproteobacteria</taxon>
        <taxon>Hyphomicrobiales</taxon>
        <taxon>Candidatus Hodgkinia</taxon>
    </lineage>
</organism>
<keyword evidence="4 6" id="KW-0648">Protein biosynthesis</keyword>
<comment type="similarity">
    <text evidence="6">Belongs to the class-I aminoacyl-tRNA synthetase family.</text>
</comment>
<dbReference type="PANTHER" id="PTHR43766">
    <property type="entry name" value="TRYPTOPHAN--TRNA LIGASE, MITOCHONDRIAL"/>
    <property type="match status" value="1"/>
</dbReference>
<evidence type="ECO:0000256" key="6">
    <source>
        <dbReference type="RuleBase" id="RU363036"/>
    </source>
</evidence>